<dbReference type="PANTHER" id="PTHR43591:SF105">
    <property type="entry name" value="METHYLTRANSFERASE DOMAIN-CONTAINING PROTEIN-RELATED"/>
    <property type="match status" value="1"/>
</dbReference>
<dbReference type="Pfam" id="PF13489">
    <property type="entry name" value="Methyltransf_23"/>
    <property type="match status" value="1"/>
</dbReference>
<dbReference type="PANTHER" id="PTHR43591">
    <property type="entry name" value="METHYLTRANSFERASE"/>
    <property type="match status" value="1"/>
</dbReference>
<proteinExistence type="inferred from homology"/>
<dbReference type="Gene3D" id="3.40.50.150">
    <property type="entry name" value="Vaccinia Virus protein VP39"/>
    <property type="match status" value="1"/>
</dbReference>
<protein>
    <submittedName>
        <fullName evidence="2">A3a323fe-6d63-44dc-8ac0-9f720fc8c6c6</fullName>
    </submittedName>
</protein>
<organism evidence="2 3">
    <name type="scientific">Thermothielavioides terrestris</name>
    <dbReference type="NCBI Taxonomy" id="2587410"/>
    <lineage>
        <taxon>Eukaryota</taxon>
        <taxon>Fungi</taxon>
        <taxon>Dikarya</taxon>
        <taxon>Ascomycota</taxon>
        <taxon>Pezizomycotina</taxon>
        <taxon>Sordariomycetes</taxon>
        <taxon>Sordariomycetidae</taxon>
        <taxon>Sordariales</taxon>
        <taxon>Chaetomiaceae</taxon>
        <taxon>Thermothielavioides</taxon>
    </lineage>
</organism>
<gene>
    <name evidence="2" type="ORF">TT172_LOCUS3267</name>
</gene>
<evidence type="ECO:0000313" key="2">
    <source>
        <dbReference type="EMBL" id="SPQ20848.1"/>
    </source>
</evidence>
<comment type="similarity">
    <text evidence="1">Belongs to the methyltransferase superfamily. LaeA methyltransferase family.</text>
</comment>
<evidence type="ECO:0000256" key="1">
    <source>
        <dbReference type="ARBA" id="ARBA00038158"/>
    </source>
</evidence>
<dbReference type="InterPro" id="IPR029063">
    <property type="entry name" value="SAM-dependent_MTases_sf"/>
</dbReference>
<accession>A0A446BEI1</accession>
<evidence type="ECO:0000313" key="3">
    <source>
        <dbReference type="Proteomes" id="UP000289323"/>
    </source>
</evidence>
<dbReference type="Proteomes" id="UP000289323">
    <property type="component" value="Unassembled WGS sequence"/>
</dbReference>
<name>A0A446BEI1_9PEZI</name>
<dbReference type="CDD" id="cd02440">
    <property type="entry name" value="AdoMet_MTases"/>
    <property type="match status" value="1"/>
</dbReference>
<dbReference type="SUPFAM" id="SSF53335">
    <property type="entry name" value="S-adenosyl-L-methionine-dependent methyltransferases"/>
    <property type="match status" value="1"/>
</dbReference>
<dbReference type="GO" id="GO:0008168">
    <property type="term" value="F:methyltransferase activity"/>
    <property type="evidence" value="ECO:0007669"/>
    <property type="project" value="TreeGrafter"/>
</dbReference>
<dbReference type="AlphaFoldDB" id="A0A446BEI1"/>
<sequence length="306" mass="34159">MTSAQPPQDGNGEGVVNLFAGTEGIYNLPHHAKEIERLRNQHAFLLSATGGAMLLAPIKQRSVKVLDCGAADGTWLLDLARRHPQHDWSLHGVDIGGALFPPKTGPHAALDLREFDIRSAAPPDPSWTGSFDLVHQRLLIWGLQAPDWPVVVRNHAALLKPGGWIQLAEVQWFDRDRPLDDARFPYITKMYKMALWTRTHSDMDIFVADRLEDLVREAGFENVQRAEFDVGYGPLAREAAWREKSVDLQVDAFRGFATKLPKDGSGFPGVARDAAEYARFLDGLRAEMLEHGFKPKLFVVIGQKPE</sequence>
<reference evidence="2 3" key="1">
    <citation type="submission" date="2018-04" db="EMBL/GenBank/DDBJ databases">
        <authorList>
            <person name="Huttner S."/>
            <person name="Dainat J."/>
        </authorList>
    </citation>
    <scope>NUCLEOTIDE SEQUENCE [LARGE SCALE GENOMIC DNA]</scope>
</reference>
<dbReference type="EMBL" id="OUUZ01000008">
    <property type="protein sequence ID" value="SPQ20848.1"/>
    <property type="molecule type" value="Genomic_DNA"/>
</dbReference>